<reference evidence="2 3" key="1">
    <citation type="submission" date="2018-08" db="EMBL/GenBank/DDBJ databases">
        <title>Streptomyces NEAU-D10 sp. nov., a novel Actinomycete isolated from soil.</title>
        <authorList>
            <person name="Jin L."/>
        </authorList>
    </citation>
    <scope>NUCLEOTIDE SEQUENCE [LARGE SCALE GENOMIC DNA]</scope>
    <source>
        <strain evidence="2 3">NEAU-D10</strain>
    </source>
</reference>
<sequence length="101" mass="10610">MVQQFIGPVPGRGAAQPVPRCRTAADSYAAAERAEESGHGEEQRRAARADHLAKTVGTGRYPRVARALANRAPAGDQDEVFARLIGRVLDACAVRAGSAEG</sequence>
<dbReference type="AlphaFoldDB" id="A0A371PRD9"/>
<gene>
    <name evidence="2" type="ORF">DY245_39925</name>
</gene>
<evidence type="ECO:0000313" key="2">
    <source>
        <dbReference type="EMBL" id="REK85055.1"/>
    </source>
</evidence>
<organism evidence="2 3">
    <name type="scientific">Streptomyces inhibens</name>
    <dbReference type="NCBI Taxonomy" id="2293571"/>
    <lineage>
        <taxon>Bacteria</taxon>
        <taxon>Bacillati</taxon>
        <taxon>Actinomycetota</taxon>
        <taxon>Actinomycetes</taxon>
        <taxon>Kitasatosporales</taxon>
        <taxon>Streptomycetaceae</taxon>
        <taxon>Streptomyces</taxon>
    </lineage>
</organism>
<feature type="region of interest" description="Disordered" evidence="1">
    <location>
        <begin position="1"/>
        <end position="55"/>
    </location>
</feature>
<dbReference type="EMBL" id="QUAC01000461">
    <property type="protein sequence ID" value="REK85055.1"/>
    <property type="molecule type" value="Genomic_DNA"/>
</dbReference>
<dbReference type="Gene3D" id="1.10.357.10">
    <property type="entry name" value="Tetracycline Repressor, domain 2"/>
    <property type="match status" value="1"/>
</dbReference>
<protein>
    <recommendedName>
        <fullName evidence="4">Tetracycline repressor TetR C-terminal domain-containing protein</fullName>
    </recommendedName>
</protein>
<feature type="compositionally biased region" description="Basic and acidic residues" evidence="1">
    <location>
        <begin position="32"/>
        <end position="53"/>
    </location>
</feature>
<evidence type="ECO:0000313" key="3">
    <source>
        <dbReference type="Proteomes" id="UP000262477"/>
    </source>
</evidence>
<name>A0A371PRD9_STRIH</name>
<evidence type="ECO:0008006" key="4">
    <source>
        <dbReference type="Google" id="ProtNLM"/>
    </source>
</evidence>
<comment type="caution">
    <text evidence="2">The sequence shown here is derived from an EMBL/GenBank/DDBJ whole genome shotgun (WGS) entry which is preliminary data.</text>
</comment>
<keyword evidence="3" id="KW-1185">Reference proteome</keyword>
<accession>A0A371PRD9</accession>
<evidence type="ECO:0000256" key="1">
    <source>
        <dbReference type="SAM" id="MobiDB-lite"/>
    </source>
</evidence>
<dbReference type="Proteomes" id="UP000262477">
    <property type="component" value="Unassembled WGS sequence"/>
</dbReference>
<proteinExistence type="predicted"/>